<comment type="subcellular location">
    <subcellularLocation>
        <location evidence="1 7">Cell membrane</location>
        <topology evidence="1 7">Multi-pass membrane protein</topology>
    </subcellularLocation>
</comment>
<evidence type="ECO:0000256" key="6">
    <source>
        <dbReference type="ARBA" id="ARBA00023136"/>
    </source>
</evidence>
<keyword evidence="11" id="KW-1185">Reference proteome</keyword>
<dbReference type="PANTHER" id="PTHR30193">
    <property type="entry name" value="ABC TRANSPORTER PERMEASE PROTEIN"/>
    <property type="match status" value="1"/>
</dbReference>
<dbReference type="Pfam" id="PF00528">
    <property type="entry name" value="BPD_transp_1"/>
    <property type="match status" value="1"/>
</dbReference>
<dbReference type="InterPro" id="IPR051393">
    <property type="entry name" value="ABC_transporter_permease"/>
</dbReference>
<evidence type="ECO:0000256" key="2">
    <source>
        <dbReference type="ARBA" id="ARBA00022448"/>
    </source>
</evidence>
<dbReference type="PANTHER" id="PTHR30193:SF41">
    <property type="entry name" value="DIACETYLCHITOBIOSE UPTAKE SYSTEM PERMEASE PROTEIN NGCF"/>
    <property type="match status" value="1"/>
</dbReference>
<proteinExistence type="inferred from homology"/>
<dbReference type="EMBL" id="JACHMK010000001">
    <property type="protein sequence ID" value="MBB6333783.1"/>
    <property type="molecule type" value="Genomic_DNA"/>
</dbReference>
<evidence type="ECO:0000256" key="3">
    <source>
        <dbReference type="ARBA" id="ARBA00022475"/>
    </source>
</evidence>
<dbReference type="CDD" id="cd06261">
    <property type="entry name" value="TM_PBP2"/>
    <property type="match status" value="1"/>
</dbReference>
<name>A0A923E2P0_9ACTO</name>
<dbReference type="RefSeq" id="WP_221437793.1">
    <property type="nucleotide sequence ID" value="NZ_JACHMK010000001.1"/>
</dbReference>
<evidence type="ECO:0000256" key="4">
    <source>
        <dbReference type="ARBA" id="ARBA00022692"/>
    </source>
</evidence>
<dbReference type="PROSITE" id="PS50928">
    <property type="entry name" value="ABC_TM1"/>
    <property type="match status" value="1"/>
</dbReference>
<dbReference type="Proteomes" id="UP000617426">
    <property type="component" value="Unassembled WGS sequence"/>
</dbReference>
<gene>
    <name evidence="10" type="ORF">HD592_000348</name>
</gene>
<evidence type="ECO:0000259" key="9">
    <source>
        <dbReference type="PROSITE" id="PS50928"/>
    </source>
</evidence>
<feature type="domain" description="ABC transmembrane type-1" evidence="9">
    <location>
        <begin position="86"/>
        <end position="297"/>
    </location>
</feature>
<keyword evidence="10" id="KW-0762">Sugar transport</keyword>
<dbReference type="InterPro" id="IPR035906">
    <property type="entry name" value="MetI-like_sf"/>
</dbReference>
<dbReference type="Gene3D" id="1.10.3720.10">
    <property type="entry name" value="MetI-like"/>
    <property type="match status" value="1"/>
</dbReference>
<protein>
    <submittedName>
        <fullName evidence="10">Multiple sugar transport system permease protein</fullName>
    </submittedName>
</protein>
<feature type="transmembrane region" description="Helical" evidence="7">
    <location>
        <begin position="123"/>
        <end position="143"/>
    </location>
</feature>
<feature type="transmembrane region" description="Helical" evidence="7">
    <location>
        <begin position="276"/>
        <end position="296"/>
    </location>
</feature>
<evidence type="ECO:0000313" key="10">
    <source>
        <dbReference type="EMBL" id="MBB6333783.1"/>
    </source>
</evidence>
<keyword evidence="5 7" id="KW-1133">Transmembrane helix</keyword>
<comment type="caution">
    <text evidence="10">The sequence shown here is derived from an EMBL/GenBank/DDBJ whole genome shotgun (WGS) entry which is preliminary data.</text>
</comment>
<evidence type="ECO:0000256" key="5">
    <source>
        <dbReference type="ARBA" id="ARBA00022989"/>
    </source>
</evidence>
<feature type="compositionally biased region" description="Polar residues" evidence="8">
    <location>
        <begin position="1"/>
        <end position="13"/>
    </location>
</feature>
<evidence type="ECO:0000313" key="11">
    <source>
        <dbReference type="Proteomes" id="UP000617426"/>
    </source>
</evidence>
<feature type="transmembrane region" description="Helical" evidence="7">
    <location>
        <begin position="224"/>
        <end position="244"/>
    </location>
</feature>
<feature type="transmembrane region" description="Helical" evidence="7">
    <location>
        <begin position="27"/>
        <end position="46"/>
    </location>
</feature>
<evidence type="ECO:0000256" key="7">
    <source>
        <dbReference type="RuleBase" id="RU363032"/>
    </source>
</evidence>
<feature type="region of interest" description="Disordered" evidence="8">
    <location>
        <begin position="1"/>
        <end position="20"/>
    </location>
</feature>
<dbReference type="InterPro" id="IPR000515">
    <property type="entry name" value="MetI-like"/>
</dbReference>
<keyword evidence="4 7" id="KW-0812">Transmembrane</keyword>
<sequence length="309" mass="33493">MMNHSTAPSTSAPRTPGASSRARRTTITAYLFLAPALIGFLVFYLVPMVKGLQISLTDWDLITAPEFVGFGNYAKLLADENFGHSLAITAVYVIVNITTQTAAGLAIAVLMQRISHSTLIRSLLLVPWLVPNVTIAVITLFILDPNVGLLNHGLELLGTEPIAFYGDPDIAILTVALVNSWRNMGYTALLIFAGMQTIPQMVYEAAALDGASAARTFFRITLPLTRPILVMVVIVSMIGSFQIFDTVAVATKGGPIGSTRVIYFYIYQKAFEQGQMGYAAAMSVVLLLIILLMTLVQLRFSRAEQSDLG</sequence>
<keyword evidence="2 7" id="KW-0813">Transport</keyword>
<feature type="transmembrane region" description="Helical" evidence="7">
    <location>
        <begin position="86"/>
        <end position="111"/>
    </location>
</feature>
<dbReference type="AlphaFoldDB" id="A0A923E2P0"/>
<keyword evidence="6 7" id="KW-0472">Membrane</keyword>
<dbReference type="GO" id="GO:0055085">
    <property type="term" value="P:transmembrane transport"/>
    <property type="evidence" value="ECO:0007669"/>
    <property type="project" value="InterPro"/>
</dbReference>
<dbReference type="SUPFAM" id="SSF161098">
    <property type="entry name" value="MetI-like"/>
    <property type="match status" value="1"/>
</dbReference>
<organism evidence="10 11">
    <name type="scientific">Schaalia hyovaginalis</name>
    <dbReference type="NCBI Taxonomy" id="29316"/>
    <lineage>
        <taxon>Bacteria</taxon>
        <taxon>Bacillati</taxon>
        <taxon>Actinomycetota</taxon>
        <taxon>Actinomycetes</taxon>
        <taxon>Actinomycetales</taxon>
        <taxon>Actinomycetaceae</taxon>
        <taxon>Schaalia</taxon>
    </lineage>
</organism>
<keyword evidence="3" id="KW-1003">Cell membrane</keyword>
<reference evidence="10" key="1">
    <citation type="submission" date="2020-08" db="EMBL/GenBank/DDBJ databases">
        <title>Sequencing the genomes of 1000 actinobacteria strains.</title>
        <authorList>
            <person name="Klenk H.-P."/>
        </authorList>
    </citation>
    <scope>NUCLEOTIDE SEQUENCE</scope>
    <source>
        <strain evidence="10">DSM 10695</strain>
    </source>
</reference>
<comment type="similarity">
    <text evidence="7">Belongs to the binding-protein-dependent transport system permease family.</text>
</comment>
<dbReference type="GO" id="GO:0005886">
    <property type="term" value="C:plasma membrane"/>
    <property type="evidence" value="ECO:0007669"/>
    <property type="project" value="UniProtKB-SubCell"/>
</dbReference>
<accession>A0A923E2P0</accession>
<evidence type="ECO:0000256" key="8">
    <source>
        <dbReference type="SAM" id="MobiDB-lite"/>
    </source>
</evidence>
<evidence type="ECO:0000256" key="1">
    <source>
        <dbReference type="ARBA" id="ARBA00004651"/>
    </source>
</evidence>